<dbReference type="EMBL" id="AM114193">
    <property type="protein sequence ID" value="CAJ36832.1"/>
    <property type="molecule type" value="Genomic_DNA"/>
</dbReference>
<feature type="transmembrane region" description="Helical" evidence="1">
    <location>
        <begin position="112"/>
        <end position="139"/>
    </location>
</feature>
<evidence type="ECO:0000313" key="2">
    <source>
        <dbReference type="EMBL" id="CAJ36832.1"/>
    </source>
</evidence>
<organism evidence="2 3">
    <name type="scientific">Methanocella arvoryzae (strain DSM 22066 / NBRC 105507 / MRE50)</name>
    <dbReference type="NCBI Taxonomy" id="351160"/>
    <lineage>
        <taxon>Archaea</taxon>
        <taxon>Methanobacteriati</taxon>
        <taxon>Methanobacteriota</taxon>
        <taxon>Stenosarchaea group</taxon>
        <taxon>Methanomicrobia</taxon>
        <taxon>Methanocellales</taxon>
        <taxon>Methanocellaceae</taxon>
        <taxon>Methanocella</taxon>
    </lineage>
</organism>
<feature type="transmembrane region" description="Helical" evidence="1">
    <location>
        <begin position="20"/>
        <end position="46"/>
    </location>
</feature>
<proteinExistence type="predicted"/>
<feature type="transmembrane region" description="Helical" evidence="1">
    <location>
        <begin position="151"/>
        <end position="172"/>
    </location>
</feature>
<protein>
    <recommendedName>
        <fullName evidence="4">ABC-type transport system, permease component</fullName>
    </recommendedName>
</protein>
<dbReference type="OrthoDB" id="385857at2157"/>
<dbReference type="GeneID" id="5145107"/>
<dbReference type="Pfam" id="PF12679">
    <property type="entry name" value="ABC2_membrane_2"/>
    <property type="match status" value="1"/>
</dbReference>
<dbReference type="GO" id="GO:0140359">
    <property type="term" value="F:ABC-type transporter activity"/>
    <property type="evidence" value="ECO:0007669"/>
    <property type="project" value="InterPro"/>
</dbReference>
<evidence type="ECO:0008006" key="4">
    <source>
        <dbReference type="Google" id="ProtNLM"/>
    </source>
</evidence>
<keyword evidence="1" id="KW-0472">Membrane</keyword>
<feature type="transmembrane region" description="Helical" evidence="1">
    <location>
        <begin position="244"/>
        <end position="263"/>
    </location>
</feature>
<dbReference type="KEGG" id="rci:RCIX1583"/>
<gene>
    <name evidence="2" type="ORF">RCIX1583</name>
</gene>
<dbReference type="STRING" id="351160.RCIX1583"/>
<keyword evidence="1" id="KW-1133">Transmembrane helix</keyword>
<feature type="transmembrane region" description="Helical" evidence="1">
    <location>
        <begin position="66"/>
        <end position="85"/>
    </location>
</feature>
<dbReference type="eggNOG" id="arCOG02436">
    <property type="taxonomic scope" value="Archaea"/>
</dbReference>
<feature type="transmembrane region" description="Helical" evidence="1">
    <location>
        <begin position="179"/>
        <end position="197"/>
    </location>
</feature>
<reference evidence="2 3" key="1">
    <citation type="journal article" date="2006" name="Science">
        <title>Genome of rice cluster I archaea -- the key methane producers in the rice rhizosphere.</title>
        <authorList>
            <person name="Erkel C."/>
            <person name="Kube M."/>
            <person name="Reinhardt R."/>
            <person name="Liesack W."/>
        </authorList>
    </citation>
    <scope>NUCLEOTIDE SEQUENCE [LARGE SCALE GENOMIC DNA]</scope>
    <source>
        <strain evidence="3">DSM 22066 / NBRC 105507 / MRE50</strain>
    </source>
</reference>
<evidence type="ECO:0000256" key="1">
    <source>
        <dbReference type="SAM" id="Phobius"/>
    </source>
</evidence>
<sequence length="268" mass="30308">MKEMLMVACHQMQDTLREPLVLCITGLIMFIILLNAAANAIIIPGIDLHVDDGNDHFFSVGMSNPLFETSILMSILSLFIGLLTITEERTNGSLRILIPKPLYRRDIFMGKYLGLSLLLLFIIITLILLCVSTQIILYRAPFSTEDLILRVSSYIFVLFLSCEMTLGISMLIGVLFKNLLSVLIYSGAFLCLEWYFVPPESLRGIVRYVVPKQLYITVLEADGKAFIFETVCSFESWLHGSLPLIILMIVEILLLVLISSWLFSRDDI</sequence>
<name>Q0W461_METAR</name>
<dbReference type="RefSeq" id="WP_012035729.1">
    <property type="nucleotide sequence ID" value="NC_009464.1"/>
</dbReference>
<dbReference type="PATRIC" id="fig|351160.9.peg.1445"/>
<dbReference type="AlphaFoldDB" id="Q0W461"/>
<keyword evidence="1" id="KW-0812">Transmembrane</keyword>
<dbReference type="GO" id="GO:0005886">
    <property type="term" value="C:plasma membrane"/>
    <property type="evidence" value="ECO:0007669"/>
    <property type="project" value="UniProtKB-SubCell"/>
</dbReference>
<accession>Q0W461</accession>
<dbReference type="Proteomes" id="UP000000663">
    <property type="component" value="Chromosome"/>
</dbReference>
<dbReference type="PANTHER" id="PTHR43471">
    <property type="entry name" value="ABC TRANSPORTER PERMEASE"/>
    <property type="match status" value="1"/>
</dbReference>
<keyword evidence="3" id="KW-1185">Reference proteome</keyword>
<evidence type="ECO:0000313" key="3">
    <source>
        <dbReference type="Proteomes" id="UP000000663"/>
    </source>
</evidence>